<dbReference type="PANTHER" id="PTHR43649">
    <property type="entry name" value="ARABINOSE-BINDING PROTEIN-RELATED"/>
    <property type="match status" value="1"/>
</dbReference>
<accession>A0A4R1S1Z6</accession>
<name>A0A4R1S1Z6_HYDET</name>
<feature type="signal peptide" evidence="1">
    <location>
        <begin position="1"/>
        <end position="29"/>
    </location>
</feature>
<gene>
    <name evidence="2" type="ORF">EDC14_100545</name>
</gene>
<reference evidence="2 3" key="1">
    <citation type="submission" date="2019-03" db="EMBL/GenBank/DDBJ databases">
        <title>Genomic Encyclopedia of Type Strains, Phase IV (KMG-IV): sequencing the most valuable type-strain genomes for metagenomic binning, comparative biology and taxonomic classification.</title>
        <authorList>
            <person name="Goeker M."/>
        </authorList>
    </citation>
    <scope>NUCLEOTIDE SEQUENCE [LARGE SCALE GENOMIC DNA]</scope>
    <source>
        <strain evidence="2 3">LX-B</strain>
    </source>
</reference>
<sequence length="501" mass="56830">MKKFVRLMVWVALLGVLATGLFANSGALAANEAVPLRIMTDWWVATIPSPDWPEWKAVEKRLGIKLQMEFNMNFSIERLSTMIASGNIPDATLINLQTTPAGYDWINQGAFQPVEKSLRKYAPHLWKALAPGAIQLGSVNGVLYGVPRPRATARECFAIRKDWLDKLKLPVPKTMDDLEKVLKAFVTRDPDGNGRNDTFGFGGENFNTFMVPFFAVGNPYQFAYDSKGQVQYNGISPDAKEGLATLQRWYKEGLIDPDMPTQPGLYSAKVAAAKTGVITPWLDQLRPSEFNPVPQNWQQMRANDPKAQWVMVPILSSSRHKTPKHYQNAGTSSHFFVSSRLRDGKKLEKLFQWWDFWASKAGYEFGSWGLKGLDYEVDAKGNKSLTEEGKKRIYALQCFRQTHLWEAQMQIAADKPENNAIMAKMLKDLSKQSVPYPFIDVAARSKAYVNHWPELFRMQQEAYTQIIIGLKPVDSFDAFARQWRQAGGDELLREMNGIYKK</sequence>
<dbReference type="RefSeq" id="WP_132013342.1">
    <property type="nucleotide sequence ID" value="NZ_SLUN01000005.1"/>
</dbReference>
<protein>
    <submittedName>
        <fullName evidence="2">Carbohydrate ABC transporter substrate-binding protein (CUT1 family)</fullName>
    </submittedName>
</protein>
<comment type="caution">
    <text evidence="2">The sequence shown here is derived from an EMBL/GenBank/DDBJ whole genome shotgun (WGS) entry which is preliminary data.</text>
</comment>
<dbReference type="InterPro" id="IPR050490">
    <property type="entry name" value="Bact_solute-bd_prot1"/>
</dbReference>
<keyword evidence="1" id="KW-0732">Signal</keyword>
<evidence type="ECO:0000313" key="3">
    <source>
        <dbReference type="Proteomes" id="UP000295008"/>
    </source>
</evidence>
<proteinExistence type="predicted"/>
<dbReference type="PANTHER" id="PTHR43649:SF17">
    <property type="entry name" value="ABC TRANSPORTER SOLUTE BINDING PROTEIN-SUGAR TRANSPORT"/>
    <property type="match status" value="1"/>
</dbReference>
<organism evidence="2 3">
    <name type="scientific">Hydrogenispora ethanolica</name>
    <dbReference type="NCBI Taxonomy" id="1082276"/>
    <lineage>
        <taxon>Bacteria</taxon>
        <taxon>Bacillati</taxon>
        <taxon>Bacillota</taxon>
        <taxon>Hydrogenispora</taxon>
    </lineage>
</organism>
<evidence type="ECO:0000256" key="1">
    <source>
        <dbReference type="SAM" id="SignalP"/>
    </source>
</evidence>
<keyword evidence="3" id="KW-1185">Reference proteome</keyword>
<dbReference type="AlphaFoldDB" id="A0A4R1S1Z6"/>
<dbReference type="OrthoDB" id="9787283at2"/>
<dbReference type="Pfam" id="PF13416">
    <property type="entry name" value="SBP_bac_8"/>
    <property type="match status" value="1"/>
</dbReference>
<evidence type="ECO:0000313" key="2">
    <source>
        <dbReference type="EMBL" id="TCL73183.1"/>
    </source>
</evidence>
<feature type="chain" id="PRO_5020800612" evidence="1">
    <location>
        <begin position="30"/>
        <end position="501"/>
    </location>
</feature>
<dbReference type="InterPro" id="IPR006059">
    <property type="entry name" value="SBP"/>
</dbReference>
<dbReference type="Proteomes" id="UP000295008">
    <property type="component" value="Unassembled WGS sequence"/>
</dbReference>
<dbReference type="SUPFAM" id="SSF53850">
    <property type="entry name" value="Periplasmic binding protein-like II"/>
    <property type="match status" value="1"/>
</dbReference>
<dbReference type="Gene3D" id="3.40.190.10">
    <property type="entry name" value="Periplasmic binding protein-like II"/>
    <property type="match status" value="2"/>
</dbReference>
<dbReference type="EMBL" id="SLUN01000005">
    <property type="protein sequence ID" value="TCL73183.1"/>
    <property type="molecule type" value="Genomic_DNA"/>
</dbReference>